<dbReference type="InterPro" id="IPR036390">
    <property type="entry name" value="WH_DNA-bd_sf"/>
</dbReference>
<dbReference type="RefSeq" id="WP_273686626.1">
    <property type="nucleotide sequence ID" value="NZ_CP117411.1"/>
</dbReference>
<dbReference type="EMBL" id="CP117411">
    <property type="protein sequence ID" value="WCT72656.1"/>
    <property type="molecule type" value="Genomic_DNA"/>
</dbReference>
<dbReference type="Proteomes" id="UP001220395">
    <property type="component" value="Chromosome"/>
</dbReference>
<keyword evidence="2" id="KW-1185">Reference proteome</keyword>
<accession>A0ABY7TIM9</accession>
<dbReference type="Pfam" id="PF11625">
    <property type="entry name" value="DUF3253"/>
    <property type="match status" value="1"/>
</dbReference>
<dbReference type="SUPFAM" id="SSF46785">
    <property type="entry name" value="Winged helix' DNA-binding domain"/>
    <property type="match status" value="1"/>
</dbReference>
<organism evidence="1 2">
    <name type="scientific">Sphingomonas naphthae</name>
    <dbReference type="NCBI Taxonomy" id="1813468"/>
    <lineage>
        <taxon>Bacteria</taxon>
        <taxon>Pseudomonadati</taxon>
        <taxon>Pseudomonadota</taxon>
        <taxon>Alphaproteobacteria</taxon>
        <taxon>Sphingomonadales</taxon>
        <taxon>Sphingomonadaceae</taxon>
        <taxon>Sphingomonas</taxon>
    </lineage>
</organism>
<proteinExistence type="predicted"/>
<protein>
    <submittedName>
        <fullName evidence="1">DUF3253 domain-containing protein</fullName>
    </submittedName>
</protein>
<name>A0ABY7TIM9_9SPHN</name>
<gene>
    <name evidence="1" type="ORF">PQ455_13570</name>
</gene>
<dbReference type="InterPro" id="IPR036388">
    <property type="entry name" value="WH-like_DNA-bd_sf"/>
</dbReference>
<sequence>MADAREFTLALLANRAVNATICPSEVARAVAEKSDGKDAHSWRREMPAVHAAIDDLLARGLVRISWKGHDLPARTGPYRVRRVRPN</sequence>
<dbReference type="InterPro" id="IPR021660">
    <property type="entry name" value="DUF3253"/>
</dbReference>
<evidence type="ECO:0000313" key="1">
    <source>
        <dbReference type="EMBL" id="WCT72656.1"/>
    </source>
</evidence>
<evidence type="ECO:0000313" key="2">
    <source>
        <dbReference type="Proteomes" id="UP001220395"/>
    </source>
</evidence>
<dbReference type="Gene3D" id="1.10.10.10">
    <property type="entry name" value="Winged helix-like DNA-binding domain superfamily/Winged helix DNA-binding domain"/>
    <property type="match status" value="1"/>
</dbReference>
<reference evidence="1 2" key="1">
    <citation type="submission" date="2023-02" db="EMBL/GenBank/DDBJ databases">
        <title>Genome sequence of Sphingomonas naphthae.</title>
        <authorList>
            <person name="Kim S."/>
            <person name="Heo J."/>
            <person name="Kwon S.-W."/>
        </authorList>
    </citation>
    <scope>NUCLEOTIDE SEQUENCE [LARGE SCALE GENOMIC DNA]</scope>
    <source>
        <strain evidence="1 2">KACC 18716</strain>
    </source>
</reference>